<evidence type="ECO:0000259" key="9">
    <source>
        <dbReference type="Pfam" id="PF21082"/>
    </source>
</evidence>
<evidence type="ECO:0000313" key="11">
    <source>
        <dbReference type="Proteomes" id="UP001597264"/>
    </source>
</evidence>
<feature type="domain" description="Mechanosensitive ion channel MscS C-terminal" evidence="9">
    <location>
        <begin position="227"/>
        <end position="310"/>
    </location>
</feature>
<organism evidence="10 11">
    <name type="scientific">Microbulbifer celer</name>
    <dbReference type="NCBI Taxonomy" id="435905"/>
    <lineage>
        <taxon>Bacteria</taxon>
        <taxon>Pseudomonadati</taxon>
        <taxon>Pseudomonadota</taxon>
        <taxon>Gammaproteobacteria</taxon>
        <taxon>Cellvibrionales</taxon>
        <taxon>Microbulbiferaceae</taxon>
        <taxon>Microbulbifer</taxon>
    </lineage>
</organism>
<dbReference type="Gene3D" id="2.30.30.60">
    <property type="match status" value="1"/>
</dbReference>
<feature type="transmembrane region" description="Helical" evidence="7">
    <location>
        <begin position="62"/>
        <end position="85"/>
    </location>
</feature>
<dbReference type="Proteomes" id="UP001597264">
    <property type="component" value="Unassembled WGS sequence"/>
</dbReference>
<keyword evidence="5 7" id="KW-1133">Transmembrane helix</keyword>
<dbReference type="InterPro" id="IPR011014">
    <property type="entry name" value="MscS_channel_TM-2"/>
</dbReference>
<dbReference type="InterPro" id="IPR006685">
    <property type="entry name" value="MscS_channel_2nd"/>
</dbReference>
<keyword evidence="7" id="KW-0997">Cell inner membrane</keyword>
<evidence type="ECO:0000256" key="3">
    <source>
        <dbReference type="ARBA" id="ARBA00022475"/>
    </source>
</evidence>
<keyword evidence="6 7" id="KW-0472">Membrane</keyword>
<dbReference type="Pfam" id="PF21082">
    <property type="entry name" value="MS_channel_3rd"/>
    <property type="match status" value="1"/>
</dbReference>
<dbReference type="RefSeq" id="WP_230438572.1">
    <property type="nucleotide sequence ID" value="NZ_CP087715.1"/>
</dbReference>
<dbReference type="Pfam" id="PF00924">
    <property type="entry name" value="MS_channel_2nd"/>
    <property type="match status" value="1"/>
</dbReference>
<evidence type="ECO:0000256" key="6">
    <source>
        <dbReference type="ARBA" id="ARBA00023136"/>
    </source>
</evidence>
<comment type="caution">
    <text evidence="7">Lacks conserved residue(s) required for the propagation of feature annotation.</text>
</comment>
<keyword evidence="7" id="KW-0813">Transport</keyword>
<dbReference type="InterPro" id="IPR049278">
    <property type="entry name" value="MS_channel_C"/>
</dbReference>
<dbReference type="InterPro" id="IPR011066">
    <property type="entry name" value="MscS_channel_C_sf"/>
</dbReference>
<comment type="similarity">
    <text evidence="2 7">Belongs to the MscS (TC 1.A.23) family.</text>
</comment>
<evidence type="ECO:0000256" key="2">
    <source>
        <dbReference type="ARBA" id="ARBA00008017"/>
    </source>
</evidence>
<gene>
    <name evidence="10" type="ORF">ACFQ2X_07630</name>
</gene>
<comment type="subcellular location">
    <subcellularLocation>
        <location evidence="7">Cell inner membrane</location>
        <topology evidence="7">Multi-pass membrane protein</topology>
    </subcellularLocation>
    <subcellularLocation>
        <location evidence="1">Cell membrane</location>
        <topology evidence="1">Multi-pass membrane protein</topology>
    </subcellularLocation>
</comment>
<dbReference type="EMBL" id="JBHTLR010000007">
    <property type="protein sequence ID" value="MFD1216461.1"/>
    <property type="molecule type" value="Genomic_DNA"/>
</dbReference>
<protein>
    <recommendedName>
        <fullName evidence="7">Small-conductance mechanosensitive channel</fullName>
    </recommendedName>
</protein>
<evidence type="ECO:0000313" key="10">
    <source>
        <dbReference type="EMBL" id="MFD1216461.1"/>
    </source>
</evidence>
<comment type="subunit">
    <text evidence="7">Homoheptamer.</text>
</comment>
<dbReference type="PANTHER" id="PTHR30221">
    <property type="entry name" value="SMALL-CONDUCTANCE MECHANOSENSITIVE CHANNEL"/>
    <property type="match status" value="1"/>
</dbReference>
<dbReference type="Gene3D" id="1.10.287.1260">
    <property type="match status" value="1"/>
</dbReference>
<keyword evidence="3" id="KW-1003">Cell membrane</keyword>
<evidence type="ECO:0000256" key="4">
    <source>
        <dbReference type="ARBA" id="ARBA00022692"/>
    </source>
</evidence>
<dbReference type="InterPro" id="IPR045275">
    <property type="entry name" value="MscS_archaea/bacteria_type"/>
</dbReference>
<comment type="function">
    <text evidence="7">Mechanosensitive channel that participates in the regulation of osmotic pressure changes within the cell, opening in response to stretch forces in the membrane lipid bilayer, without the need for other proteins. Contributes to normal resistance to hypoosmotic shock. Forms an ion channel of 1.0 nanosiemens conductance with a slight preference for anions.</text>
</comment>
<dbReference type="SUPFAM" id="SSF50182">
    <property type="entry name" value="Sm-like ribonucleoproteins"/>
    <property type="match status" value="1"/>
</dbReference>
<evidence type="ECO:0000256" key="1">
    <source>
        <dbReference type="ARBA" id="ARBA00004651"/>
    </source>
</evidence>
<dbReference type="SUPFAM" id="SSF82861">
    <property type="entry name" value="Mechanosensitive channel protein MscS (YggB), transmembrane region"/>
    <property type="match status" value="1"/>
</dbReference>
<evidence type="ECO:0000259" key="8">
    <source>
        <dbReference type="Pfam" id="PF00924"/>
    </source>
</evidence>
<dbReference type="InterPro" id="IPR023408">
    <property type="entry name" value="MscS_beta-dom_sf"/>
</dbReference>
<keyword evidence="7" id="KW-0407">Ion channel</keyword>
<dbReference type="InterPro" id="IPR010920">
    <property type="entry name" value="LSM_dom_sf"/>
</dbReference>
<evidence type="ECO:0000256" key="5">
    <source>
        <dbReference type="ARBA" id="ARBA00022989"/>
    </source>
</evidence>
<comment type="caution">
    <text evidence="10">The sequence shown here is derived from an EMBL/GenBank/DDBJ whole genome shotgun (WGS) entry which is preliminary data.</text>
</comment>
<name>A0ABW3UAE7_9GAMM</name>
<sequence length="333" mass="36569">MNSFDPPMAFTLSLWAQGQQLPGQDKAKELAESLELAKAAPSSLTGIVQTVSDSLLNIWQAFLGHTPFFVASLLMLVFTWILATLAGKATRRFMRKTTQRPSLQDLMVRLTKIVIWVIGLLFTAMVLFPGLTPGRALGGLGLLSVAVGLAFKDIFENFFAGILILWRFPFEAGDVIKCCDVEGRVEAVEVRNTAIRRTTGELVIVPNLFLFKNPCEILTDRNKRRITIIAGVAYGEDVATAVKVIEAAVLDCETVRDDEPVQIFPQGFGDSCIDIEVTWWSGSSPLEGRRSRGEVVTAVKKALDDAGIEIPFPYRTLTFKESLTVGKAEANDV</sequence>
<dbReference type="SUPFAM" id="SSF82689">
    <property type="entry name" value="Mechanosensitive channel protein MscS (YggB), C-terminal domain"/>
    <property type="match status" value="1"/>
</dbReference>
<keyword evidence="7" id="KW-0406">Ion transport</keyword>
<accession>A0ABW3UAE7</accession>
<proteinExistence type="inferred from homology"/>
<evidence type="ECO:0000256" key="7">
    <source>
        <dbReference type="RuleBase" id="RU369025"/>
    </source>
</evidence>
<reference evidence="11" key="1">
    <citation type="journal article" date="2019" name="Int. J. Syst. Evol. Microbiol.">
        <title>The Global Catalogue of Microorganisms (GCM) 10K type strain sequencing project: providing services to taxonomists for standard genome sequencing and annotation.</title>
        <authorList>
            <consortium name="The Broad Institute Genomics Platform"/>
            <consortium name="The Broad Institute Genome Sequencing Center for Infectious Disease"/>
            <person name="Wu L."/>
            <person name="Ma J."/>
        </authorList>
    </citation>
    <scope>NUCLEOTIDE SEQUENCE [LARGE SCALE GENOMIC DNA]</scope>
    <source>
        <strain evidence="11">CCUG 54356</strain>
    </source>
</reference>
<dbReference type="Gene3D" id="3.30.70.100">
    <property type="match status" value="1"/>
</dbReference>
<keyword evidence="11" id="KW-1185">Reference proteome</keyword>
<feature type="domain" description="Mechanosensitive ion channel MscS" evidence="8">
    <location>
        <begin position="153"/>
        <end position="213"/>
    </location>
</feature>
<feature type="transmembrane region" description="Helical" evidence="7">
    <location>
        <begin position="106"/>
        <end position="128"/>
    </location>
</feature>
<keyword evidence="4 7" id="KW-0812">Transmembrane</keyword>
<dbReference type="PANTHER" id="PTHR30221:SF1">
    <property type="entry name" value="SMALL-CONDUCTANCE MECHANOSENSITIVE CHANNEL"/>
    <property type="match status" value="1"/>
</dbReference>